<keyword evidence="8" id="KW-1185">Reference proteome</keyword>
<dbReference type="AlphaFoldDB" id="A0A2N8PGA8"/>
<evidence type="ECO:0000256" key="4">
    <source>
        <dbReference type="ARBA" id="ARBA00022898"/>
    </source>
</evidence>
<comment type="cofactor">
    <cofactor evidence="1">
        <name>pyridoxal 5'-phosphate</name>
        <dbReference type="ChEBI" id="CHEBI:597326"/>
    </cofactor>
</comment>
<dbReference type="Pfam" id="PF00202">
    <property type="entry name" value="Aminotran_3"/>
    <property type="match status" value="1"/>
</dbReference>
<protein>
    <submittedName>
        <fullName evidence="7">Acetylornithine aminotransferase</fullName>
    </submittedName>
</protein>
<name>A0A2N8PGA8_STRNR</name>
<evidence type="ECO:0000313" key="7">
    <source>
        <dbReference type="EMBL" id="PNE40026.1"/>
    </source>
</evidence>
<dbReference type="Gene3D" id="3.90.1150.10">
    <property type="entry name" value="Aspartate Aminotransferase, domain 1"/>
    <property type="match status" value="1"/>
</dbReference>
<dbReference type="Gene3D" id="3.40.640.10">
    <property type="entry name" value="Type I PLP-dependent aspartate aminotransferase-like (Major domain)"/>
    <property type="match status" value="1"/>
</dbReference>
<dbReference type="PIRSF" id="PIRSF000521">
    <property type="entry name" value="Transaminase_4ab_Lys_Orn"/>
    <property type="match status" value="1"/>
</dbReference>
<dbReference type="GO" id="GO:0030170">
    <property type="term" value="F:pyridoxal phosphate binding"/>
    <property type="evidence" value="ECO:0007669"/>
    <property type="project" value="InterPro"/>
</dbReference>
<dbReference type="InterPro" id="IPR049704">
    <property type="entry name" value="Aminotrans_3_PPA_site"/>
</dbReference>
<dbReference type="EMBL" id="LJSN01000002">
    <property type="protein sequence ID" value="PNE40026.1"/>
    <property type="molecule type" value="Genomic_DNA"/>
</dbReference>
<dbReference type="PANTHER" id="PTHR11986">
    <property type="entry name" value="AMINOTRANSFERASE CLASS III"/>
    <property type="match status" value="1"/>
</dbReference>
<evidence type="ECO:0000256" key="1">
    <source>
        <dbReference type="ARBA" id="ARBA00001933"/>
    </source>
</evidence>
<dbReference type="GO" id="GO:0042802">
    <property type="term" value="F:identical protein binding"/>
    <property type="evidence" value="ECO:0007669"/>
    <property type="project" value="TreeGrafter"/>
</dbReference>
<evidence type="ECO:0000256" key="5">
    <source>
        <dbReference type="RuleBase" id="RU003560"/>
    </source>
</evidence>
<dbReference type="Proteomes" id="UP000236047">
    <property type="component" value="Unassembled WGS sequence"/>
</dbReference>
<dbReference type="InterPro" id="IPR050103">
    <property type="entry name" value="Class-III_PLP-dep_AT"/>
</dbReference>
<gene>
    <name evidence="7" type="ORF">AOB60_03000</name>
</gene>
<dbReference type="GO" id="GO:0008483">
    <property type="term" value="F:transaminase activity"/>
    <property type="evidence" value="ECO:0007669"/>
    <property type="project" value="UniProtKB-KW"/>
</dbReference>
<keyword evidence="4 5" id="KW-0663">Pyridoxal phosphate</keyword>
<comment type="caution">
    <text evidence="7">The sequence shown here is derived from an EMBL/GenBank/DDBJ whole genome shotgun (WGS) entry which is preliminary data.</text>
</comment>
<proteinExistence type="inferred from homology"/>
<organism evidence="7 8">
    <name type="scientific">Streptomyces noursei</name>
    <name type="common">Streptomyces albulus</name>
    <dbReference type="NCBI Taxonomy" id="1971"/>
    <lineage>
        <taxon>Bacteria</taxon>
        <taxon>Bacillati</taxon>
        <taxon>Actinomycetota</taxon>
        <taxon>Actinomycetes</taxon>
        <taxon>Kitasatosporales</taxon>
        <taxon>Streptomycetaceae</taxon>
        <taxon>Streptomyces</taxon>
    </lineage>
</organism>
<dbReference type="InterPro" id="IPR015421">
    <property type="entry name" value="PyrdxlP-dep_Trfase_major"/>
</dbReference>
<keyword evidence="2 7" id="KW-0032">Aminotransferase</keyword>
<dbReference type="InterPro" id="IPR015422">
    <property type="entry name" value="PyrdxlP-dep_Trfase_small"/>
</dbReference>
<comment type="similarity">
    <text evidence="5">Belongs to the class-III pyridoxal-phosphate-dependent aminotransferase family.</text>
</comment>
<dbReference type="FunFam" id="3.40.640.10:FF:000004">
    <property type="entry name" value="Acetylornithine aminotransferase"/>
    <property type="match status" value="1"/>
</dbReference>
<evidence type="ECO:0000313" key="8">
    <source>
        <dbReference type="Proteomes" id="UP000236047"/>
    </source>
</evidence>
<keyword evidence="3 7" id="KW-0808">Transferase</keyword>
<reference evidence="8" key="1">
    <citation type="submission" date="2015-09" db="EMBL/GenBank/DDBJ databases">
        <authorList>
            <person name="Graham D.E."/>
            <person name="Mahan K.M."/>
            <person name="Klingeman D.M."/>
            <person name="Fida T."/>
            <person name="Giannone R.J."/>
            <person name="Hettich R.L."/>
            <person name="Parry R.J."/>
            <person name="Spain J.C."/>
        </authorList>
    </citation>
    <scope>NUCLEOTIDE SEQUENCE [LARGE SCALE GENOMIC DNA]</scope>
    <source>
        <strain evidence="8">JCM 4701</strain>
    </source>
</reference>
<evidence type="ECO:0000256" key="3">
    <source>
        <dbReference type="ARBA" id="ARBA00022679"/>
    </source>
</evidence>
<dbReference type="SUPFAM" id="SSF53383">
    <property type="entry name" value="PLP-dependent transferases"/>
    <property type="match status" value="1"/>
</dbReference>
<dbReference type="PANTHER" id="PTHR11986:SF79">
    <property type="entry name" value="ACETYLORNITHINE AMINOTRANSFERASE, MITOCHONDRIAL"/>
    <property type="match status" value="1"/>
</dbReference>
<evidence type="ECO:0000256" key="6">
    <source>
        <dbReference type="SAM" id="MobiDB-lite"/>
    </source>
</evidence>
<dbReference type="InterPro" id="IPR005814">
    <property type="entry name" value="Aminotrans_3"/>
</dbReference>
<dbReference type="PROSITE" id="PS00600">
    <property type="entry name" value="AA_TRANSFER_CLASS_3"/>
    <property type="match status" value="1"/>
</dbReference>
<evidence type="ECO:0000256" key="2">
    <source>
        <dbReference type="ARBA" id="ARBA00022576"/>
    </source>
</evidence>
<feature type="region of interest" description="Disordered" evidence="6">
    <location>
        <begin position="1"/>
        <end position="24"/>
    </location>
</feature>
<sequence>MGERQRISPSQRGGSGTVSPAEKGRARAVALDHLRDHVNRGHSRIASLLGLPLEVRSSGALVYDEEDTAYLDCGGYGVFLLGHRHPDVVDAVTAQLGRHPLPTRALIEPNVASAAQALTSVAPAGLQYAFFVNSGTESVELAIKLARANGCRRVIAAEGGFHGKTLGALSATGNNRYRAGLEPLLPGVEFVPFGDAEALKAALASDATRACVLLEPVQAEGGVRLPPTGYLRQVRELCDEFHALLAMDEIQSGLGRLGSWWGCDEEDVRPDVLTTGKVLSGGVVPVAATLATPEVYEVLNQDPLLHSSTYGGNPLAAVAAATTIDVLRRDRLVEQARTLGGRLLPQITDALAAAGPTLIREVRGRGLLIGIEFTSEAPAGLFLTHMLRERVLTSYTLNASRVIRLTPPAILEPDHVCWLLQSLERSAVALAGG</sequence>
<accession>A0A2N8PGA8</accession>
<dbReference type="CDD" id="cd00610">
    <property type="entry name" value="OAT_like"/>
    <property type="match status" value="1"/>
</dbReference>
<dbReference type="InterPro" id="IPR015424">
    <property type="entry name" value="PyrdxlP-dep_Trfase"/>
</dbReference>